<sequence length="103" mass="11108">MGPERQPDAAAGAPRVVQDAPIVDEGGQANSAPAQAPPPPPTAARTMPLCTWITTSLARMMDRAGVTYTSYSETPREYMRRVRCRTGKASTSTAQRDQHQPDP</sequence>
<gene>
    <name evidence="2" type="ORF">Tco_0952510</name>
</gene>
<evidence type="ECO:0000313" key="3">
    <source>
        <dbReference type="Proteomes" id="UP001151760"/>
    </source>
</evidence>
<evidence type="ECO:0000313" key="2">
    <source>
        <dbReference type="EMBL" id="GJT43795.1"/>
    </source>
</evidence>
<dbReference type="EMBL" id="BQNB010015758">
    <property type="protein sequence ID" value="GJT43795.1"/>
    <property type="molecule type" value="Genomic_DNA"/>
</dbReference>
<name>A0ABQ5DXK7_9ASTR</name>
<feature type="region of interest" description="Disordered" evidence="1">
    <location>
        <begin position="83"/>
        <end position="103"/>
    </location>
</feature>
<keyword evidence="3" id="KW-1185">Reference proteome</keyword>
<protein>
    <submittedName>
        <fullName evidence="2">Uncharacterized protein</fullName>
    </submittedName>
</protein>
<proteinExistence type="predicted"/>
<reference evidence="2" key="2">
    <citation type="submission" date="2022-01" db="EMBL/GenBank/DDBJ databases">
        <authorList>
            <person name="Yamashiro T."/>
            <person name="Shiraishi A."/>
            <person name="Satake H."/>
            <person name="Nakayama K."/>
        </authorList>
    </citation>
    <scope>NUCLEOTIDE SEQUENCE</scope>
</reference>
<organism evidence="2 3">
    <name type="scientific">Tanacetum coccineum</name>
    <dbReference type="NCBI Taxonomy" id="301880"/>
    <lineage>
        <taxon>Eukaryota</taxon>
        <taxon>Viridiplantae</taxon>
        <taxon>Streptophyta</taxon>
        <taxon>Embryophyta</taxon>
        <taxon>Tracheophyta</taxon>
        <taxon>Spermatophyta</taxon>
        <taxon>Magnoliopsida</taxon>
        <taxon>eudicotyledons</taxon>
        <taxon>Gunneridae</taxon>
        <taxon>Pentapetalae</taxon>
        <taxon>asterids</taxon>
        <taxon>campanulids</taxon>
        <taxon>Asterales</taxon>
        <taxon>Asteraceae</taxon>
        <taxon>Asteroideae</taxon>
        <taxon>Anthemideae</taxon>
        <taxon>Anthemidinae</taxon>
        <taxon>Tanacetum</taxon>
    </lineage>
</organism>
<reference evidence="2" key="1">
    <citation type="journal article" date="2022" name="Int. J. Mol. Sci.">
        <title>Draft Genome of Tanacetum Coccineum: Genomic Comparison of Closely Related Tanacetum-Family Plants.</title>
        <authorList>
            <person name="Yamashiro T."/>
            <person name="Shiraishi A."/>
            <person name="Nakayama K."/>
            <person name="Satake H."/>
        </authorList>
    </citation>
    <scope>NUCLEOTIDE SEQUENCE</scope>
</reference>
<comment type="caution">
    <text evidence="2">The sequence shown here is derived from an EMBL/GenBank/DDBJ whole genome shotgun (WGS) entry which is preliminary data.</text>
</comment>
<accession>A0ABQ5DXK7</accession>
<dbReference type="Proteomes" id="UP001151760">
    <property type="component" value="Unassembled WGS sequence"/>
</dbReference>
<evidence type="ECO:0000256" key="1">
    <source>
        <dbReference type="SAM" id="MobiDB-lite"/>
    </source>
</evidence>
<feature type="region of interest" description="Disordered" evidence="1">
    <location>
        <begin position="1"/>
        <end position="46"/>
    </location>
</feature>